<comment type="similarity">
    <text evidence="1">Belongs to the peptidase A1 family.</text>
</comment>
<dbReference type="GO" id="GO:0004190">
    <property type="term" value="F:aspartic-type endopeptidase activity"/>
    <property type="evidence" value="ECO:0007669"/>
    <property type="project" value="InterPro"/>
</dbReference>
<dbReference type="CDD" id="cd05471">
    <property type="entry name" value="pepsin_like"/>
    <property type="match status" value="1"/>
</dbReference>
<sequence>MIFLSTSVLAKSKVSIPITNAIDLYTMPIKIGKPGHVHQLAIGTGTSDTFCGATRPYVATSTTIDLHRKFDEEYLYGNATGNWVNDTLTFGNDSSRIVLSDVSIGNVSSFVGFDHFDGMIGLNRVGESKNYKTVWTPMSYMWHRGLLQQNVFSISFKPIPTRTPEKNGVITFGGIDPSRYVGQIYWYPCQSFNAWDWTASISYGTKSLSPAPIMGSFSTAYTLGPALADDLFAKYVAEIPGAVWRAKEFWEKNPQGSVNRYLLKIPKSSISQMKDLCFTTNDRRPWCFTPEAQLIPENQLPDRAYRYSYVSPLGATTKQGATFIMGMKGFERYFSVYDIENYRVSDLYLVKIKIK</sequence>
<dbReference type="PRINTS" id="PR00792">
    <property type="entry name" value="PEPSIN"/>
</dbReference>
<evidence type="ECO:0000256" key="1">
    <source>
        <dbReference type="ARBA" id="ARBA00007447"/>
    </source>
</evidence>
<gene>
    <name evidence="3" type="ORF">CROQUDRAFT_50609</name>
</gene>
<keyword evidence="4" id="KW-1185">Reference proteome</keyword>
<dbReference type="PROSITE" id="PS51767">
    <property type="entry name" value="PEPTIDASE_A1"/>
    <property type="match status" value="1"/>
</dbReference>
<dbReference type="Gene3D" id="2.40.70.10">
    <property type="entry name" value="Acid Proteases"/>
    <property type="match status" value="2"/>
</dbReference>
<dbReference type="PANTHER" id="PTHR47966">
    <property type="entry name" value="BETA-SITE APP-CLEAVING ENZYME, ISOFORM A-RELATED"/>
    <property type="match status" value="1"/>
</dbReference>
<comment type="caution">
    <text evidence="3">The sequence shown here is derived from an EMBL/GenBank/DDBJ whole genome shotgun (WGS) entry which is preliminary data.</text>
</comment>
<dbReference type="InterPro" id="IPR001461">
    <property type="entry name" value="Aspartic_peptidase_A1"/>
</dbReference>
<dbReference type="GO" id="GO:0006508">
    <property type="term" value="P:proteolysis"/>
    <property type="evidence" value="ECO:0007669"/>
    <property type="project" value="InterPro"/>
</dbReference>
<dbReference type="Pfam" id="PF00026">
    <property type="entry name" value="Asp"/>
    <property type="match status" value="1"/>
</dbReference>
<accession>A0A9P6T968</accession>
<feature type="domain" description="Peptidase A1" evidence="2">
    <location>
        <begin position="25"/>
        <end position="347"/>
    </location>
</feature>
<dbReference type="OrthoDB" id="660550at2759"/>
<dbReference type="Proteomes" id="UP000886653">
    <property type="component" value="Unassembled WGS sequence"/>
</dbReference>
<dbReference type="InterPro" id="IPR033121">
    <property type="entry name" value="PEPTIDASE_A1"/>
</dbReference>
<proteinExistence type="inferred from homology"/>
<evidence type="ECO:0000313" key="3">
    <source>
        <dbReference type="EMBL" id="KAG0142223.1"/>
    </source>
</evidence>
<reference evidence="3" key="1">
    <citation type="submission" date="2013-11" db="EMBL/GenBank/DDBJ databases">
        <title>Genome sequence of the fusiform rust pathogen reveals effectors for host alternation and coevolution with pine.</title>
        <authorList>
            <consortium name="DOE Joint Genome Institute"/>
            <person name="Smith K."/>
            <person name="Pendleton A."/>
            <person name="Kubisiak T."/>
            <person name="Anderson C."/>
            <person name="Salamov A."/>
            <person name="Aerts A."/>
            <person name="Riley R."/>
            <person name="Clum A."/>
            <person name="Lindquist E."/>
            <person name="Ence D."/>
            <person name="Campbell M."/>
            <person name="Kronenberg Z."/>
            <person name="Feau N."/>
            <person name="Dhillon B."/>
            <person name="Hamelin R."/>
            <person name="Burleigh J."/>
            <person name="Smith J."/>
            <person name="Yandell M."/>
            <person name="Nelson C."/>
            <person name="Grigoriev I."/>
            <person name="Davis J."/>
        </authorList>
    </citation>
    <scope>NUCLEOTIDE SEQUENCE</scope>
    <source>
        <strain evidence="3">G11</strain>
    </source>
</reference>
<dbReference type="InterPro" id="IPR021109">
    <property type="entry name" value="Peptidase_aspartic_dom_sf"/>
</dbReference>
<dbReference type="EMBL" id="MU167356">
    <property type="protein sequence ID" value="KAG0142223.1"/>
    <property type="molecule type" value="Genomic_DNA"/>
</dbReference>
<organism evidence="3 4">
    <name type="scientific">Cronartium quercuum f. sp. fusiforme G11</name>
    <dbReference type="NCBI Taxonomy" id="708437"/>
    <lineage>
        <taxon>Eukaryota</taxon>
        <taxon>Fungi</taxon>
        <taxon>Dikarya</taxon>
        <taxon>Basidiomycota</taxon>
        <taxon>Pucciniomycotina</taxon>
        <taxon>Pucciniomycetes</taxon>
        <taxon>Pucciniales</taxon>
        <taxon>Coleosporiaceae</taxon>
        <taxon>Cronartium</taxon>
    </lineage>
</organism>
<dbReference type="AlphaFoldDB" id="A0A9P6T968"/>
<evidence type="ECO:0000313" key="4">
    <source>
        <dbReference type="Proteomes" id="UP000886653"/>
    </source>
</evidence>
<dbReference type="PANTHER" id="PTHR47966:SF74">
    <property type="entry name" value="AGR407CP"/>
    <property type="match status" value="1"/>
</dbReference>
<name>A0A9P6T968_9BASI</name>
<dbReference type="SUPFAM" id="SSF50630">
    <property type="entry name" value="Acid proteases"/>
    <property type="match status" value="1"/>
</dbReference>
<dbReference type="InterPro" id="IPR034164">
    <property type="entry name" value="Pepsin-like_dom"/>
</dbReference>
<protein>
    <recommendedName>
        <fullName evidence="2">Peptidase A1 domain-containing protein</fullName>
    </recommendedName>
</protein>
<evidence type="ECO:0000259" key="2">
    <source>
        <dbReference type="PROSITE" id="PS51767"/>
    </source>
</evidence>